<accession>A0ABR2HII8</accession>
<reference evidence="1 2" key="1">
    <citation type="submission" date="2024-04" db="EMBL/GenBank/DDBJ databases">
        <title>Tritrichomonas musculus Genome.</title>
        <authorList>
            <person name="Alves-Ferreira E."/>
            <person name="Grigg M."/>
            <person name="Lorenzi H."/>
            <person name="Galac M."/>
        </authorList>
    </citation>
    <scope>NUCLEOTIDE SEQUENCE [LARGE SCALE GENOMIC DNA]</scope>
    <source>
        <strain evidence="1 2">EAF2021</strain>
    </source>
</reference>
<dbReference type="EMBL" id="JAPFFF010000027">
    <property type="protein sequence ID" value="KAK8847975.1"/>
    <property type="molecule type" value="Genomic_DNA"/>
</dbReference>
<evidence type="ECO:0000313" key="1">
    <source>
        <dbReference type="EMBL" id="KAK8847975.1"/>
    </source>
</evidence>
<sequence length="549" mass="63514">MFYLDEDLNFTNNFGIIFFKIQTYMEDSKKTTIIYHCSKCGKYLLSKTGASLHNCIEKINRNQNRNDVHKKALESFLRYIATANISLRSATNPYLQLTFQILDQTFVIPNRNKLSEELKNLSKRIHQNMLTKVEGKTVSLMCDGSSRWGVKYQGIIVYTYKRLYVYSVNSVPNNQSLTLAELIASVVNDLSRNNTTVVAVCCDNARSNISAFNGNKNSAQQKTGKNFIRQPCAAHTANLVIKDSFDSKDEFGFVYEIITFLMRNKPEESFRKGFAPALITERWSSLFKCVHFIRINFGLYEDLDDTQINEALKKIQESISWENLERILEIMWNFIETVEKDYSCIADIVPAYLIATSQLQEIDAKASQRVLFHLKNRFYSTLSLNLPLVAFLLTKPGLIFYRKYHKSENRILMAAINGLVSYQKERKFEQITIETNRYIFVQYLSFFDESQFNDDEKAINTWLRIANENDLKIRSSFFKLAIEILQIPSSEAAVERLFAALSRATRGEMCNSNVSSLNARMIVKFDSIFKELGSIKWEDFAEKIEHFDL</sequence>
<protein>
    <recommendedName>
        <fullName evidence="3">DUF659 domain-containing protein</fullName>
    </recommendedName>
</protein>
<organism evidence="1 2">
    <name type="scientific">Tritrichomonas musculus</name>
    <dbReference type="NCBI Taxonomy" id="1915356"/>
    <lineage>
        <taxon>Eukaryota</taxon>
        <taxon>Metamonada</taxon>
        <taxon>Parabasalia</taxon>
        <taxon>Tritrichomonadida</taxon>
        <taxon>Tritrichomonadidae</taxon>
        <taxon>Tritrichomonas</taxon>
    </lineage>
</organism>
<gene>
    <name evidence="1" type="ORF">M9Y10_019026</name>
</gene>
<proteinExistence type="predicted"/>
<evidence type="ECO:0008006" key="3">
    <source>
        <dbReference type="Google" id="ProtNLM"/>
    </source>
</evidence>
<dbReference type="SUPFAM" id="SSF53098">
    <property type="entry name" value="Ribonuclease H-like"/>
    <property type="match status" value="1"/>
</dbReference>
<comment type="caution">
    <text evidence="1">The sequence shown here is derived from an EMBL/GenBank/DDBJ whole genome shotgun (WGS) entry which is preliminary data.</text>
</comment>
<name>A0ABR2HII8_9EUKA</name>
<dbReference type="Proteomes" id="UP001470230">
    <property type="component" value="Unassembled WGS sequence"/>
</dbReference>
<keyword evidence="2" id="KW-1185">Reference proteome</keyword>
<dbReference type="InterPro" id="IPR012337">
    <property type="entry name" value="RNaseH-like_sf"/>
</dbReference>
<evidence type="ECO:0000313" key="2">
    <source>
        <dbReference type="Proteomes" id="UP001470230"/>
    </source>
</evidence>